<evidence type="ECO:0000256" key="3">
    <source>
        <dbReference type="ARBA" id="ARBA00022748"/>
    </source>
</evidence>
<feature type="transmembrane region" description="Helical" evidence="6">
    <location>
        <begin position="7"/>
        <end position="26"/>
    </location>
</feature>
<dbReference type="GO" id="GO:0017004">
    <property type="term" value="P:cytochrome complex assembly"/>
    <property type="evidence" value="ECO:0007669"/>
    <property type="project" value="UniProtKB-KW"/>
</dbReference>
<comment type="similarity">
    <text evidence="2">Belongs to the thioredoxin family. DsbE subfamily.</text>
</comment>
<dbReference type="PROSITE" id="PS51352">
    <property type="entry name" value="THIOREDOXIN_2"/>
    <property type="match status" value="1"/>
</dbReference>
<dbReference type="KEGG" id="rid:RIdsm_02241"/>
<dbReference type="PANTHER" id="PTHR42852:SF6">
    <property type="entry name" value="THIOL:DISULFIDE INTERCHANGE PROTEIN DSBE"/>
    <property type="match status" value="1"/>
</dbReference>
<keyword evidence="10" id="KW-1185">Reference proteome</keyword>
<evidence type="ECO:0000256" key="5">
    <source>
        <dbReference type="ARBA" id="ARBA00023284"/>
    </source>
</evidence>
<name>A0A0T5P3W9_9RHOB</name>
<dbReference type="PANTHER" id="PTHR42852">
    <property type="entry name" value="THIOL:DISULFIDE INTERCHANGE PROTEIN DSBE"/>
    <property type="match status" value="1"/>
</dbReference>
<dbReference type="AlphaFoldDB" id="A0A0T5P3W9"/>
<dbReference type="SUPFAM" id="SSF52833">
    <property type="entry name" value="Thioredoxin-like"/>
    <property type="match status" value="1"/>
</dbReference>
<keyword evidence="6" id="KW-0472">Membrane</keyword>
<dbReference type="NCBIfam" id="TIGR00385">
    <property type="entry name" value="dsbE"/>
    <property type="match status" value="1"/>
</dbReference>
<dbReference type="Pfam" id="PF08534">
    <property type="entry name" value="Redoxin"/>
    <property type="match status" value="1"/>
</dbReference>
<evidence type="ECO:0000313" key="8">
    <source>
        <dbReference type="EMBL" id="KRS15841.1"/>
    </source>
</evidence>
<evidence type="ECO:0000256" key="1">
    <source>
        <dbReference type="ARBA" id="ARBA00004196"/>
    </source>
</evidence>
<gene>
    <name evidence="9" type="primary">cycY_1</name>
    <name evidence="9" type="ORF">RIdsm_02241</name>
    <name evidence="8" type="ORF">XM52_21330</name>
</gene>
<dbReference type="RefSeq" id="WP_057819352.1">
    <property type="nucleotide sequence ID" value="NZ_CP031598.1"/>
</dbReference>
<evidence type="ECO:0000313" key="11">
    <source>
        <dbReference type="Proteomes" id="UP000325785"/>
    </source>
</evidence>
<proteinExistence type="inferred from homology"/>
<evidence type="ECO:0000256" key="6">
    <source>
        <dbReference type="SAM" id="Phobius"/>
    </source>
</evidence>
<protein>
    <submittedName>
        <fullName evidence="9">Cytochrome c biogenesis protein CycY</fullName>
    </submittedName>
    <submittedName>
        <fullName evidence="8">Thiol:disulfide interchange protein</fullName>
    </submittedName>
</protein>
<evidence type="ECO:0000313" key="10">
    <source>
        <dbReference type="Proteomes" id="UP000051401"/>
    </source>
</evidence>
<comment type="subcellular location">
    <subcellularLocation>
        <location evidence="1">Cell envelope</location>
    </subcellularLocation>
</comment>
<evidence type="ECO:0000313" key="9">
    <source>
        <dbReference type="EMBL" id="QEW26442.1"/>
    </source>
</evidence>
<feature type="domain" description="Thioredoxin" evidence="7">
    <location>
        <begin position="37"/>
        <end position="178"/>
    </location>
</feature>
<dbReference type="InterPro" id="IPR013740">
    <property type="entry name" value="Redoxin"/>
</dbReference>
<dbReference type="InterPro" id="IPR050553">
    <property type="entry name" value="Thioredoxin_ResA/DsbE_sf"/>
</dbReference>
<dbReference type="OrthoDB" id="9799347at2"/>
<keyword evidence="6" id="KW-0812">Transmembrane</keyword>
<dbReference type="InterPro" id="IPR013766">
    <property type="entry name" value="Thioredoxin_domain"/>
</dbReference>
<dbReference type="PATRIC" id="fig|540747.5.peg.2035"/>
<keyword evidence="4" id="KW-1015">Disulfide bond</keyword>
<dbReference type="GO" id="GO:0030288">
    <property type="term" value="C:outer membrane-bounded periplasmic space"/>
    <property type="evidence" value="ECO:0007669"/>
    <property type="project" value="InterPro"/>
</dbReference>
<dbReference type="Proteomes" id="UP000051401">
    <property type="component" value="Unassembled WGS sequence"/>
</dbReference>
<organism evidence="8 10">
    <name type="scientific">Roseovarius indicus</name>
    <dbReference type="NCBI Taxonomy" id="540747"/>
    <lineage>
        <taxon>Bacteria</taxon>
        <taxon>Pseudomonadati</taxon>
        <taxon>Pseudomonadota</taxon>
        <taxon>Alphaproteobacteria</taxon>
        <taxon>Rhodobacterales</taxon>
        <taxon>Roseobacteraceae</taxon>
        <taxon>Roseovarius</taxon>
    </lineage>
</organism>
<dbReference type="STRING" id="540747.SAMN04488031_11442"/>
<dbReference type="InterPro" id="IPR036249">
    <property type="entry name" value="Thioredoxin-like_sf"/>
</dbReference>
<dbReference type="Gene3D" id="3.40.30.10">
    <property type="entry name" value="Glutaredoxin"/>
    <property type="match status" value="1"/>
</dbReference>
<reference evidence="9 11" key="2">
    <citation type="submission" date="2018-08" db="EMBL/GenBank/DDBJ databases">
        <title>Genetic Globetrotter - A new plasmid hitch-hiking vast phylogenetic and geographic distances.</title>
        <authorList>
            <person name="Vollmers J."/>
            <person name="Petersen J."/>
        </authorList>
    </citation>
    <scope>NUCLEOTIDE SEQUENCE [LARGE SCALE GENOMIC DNA]</scope>
    <source>
        <strain evidence="9 11">DSM 26383</strain>
    </source>
</reference>
<dbReference type="InterPro" id="IPR004799">
    <property type="entry name" value="Periplasmic_diS_OxRdtase_DsbE"/>
</dbReference>
<dbReference type="EMBL" id="CP031598">
    <property type="protein sequence ID" value="QEW26442.1"/>
    <property type="molecule type" value="Genomic_DNA"/>
</dbReference>
<accession>A0A0T5P3W9</accession>
<keyword evidence="5" id="KW-0676">Redox-active center</keyword>
<evidence type="ECO:0000259" key="7">
    <source>
        <dbReference type="PROSITE" id="PS51352"/>
    </source>
</evidence>
<dbReference type="InterPro" id="IPR017937">
    <property type="entry name" value="Thioredoxin_CS"/>
</dbReference>
<keyword evidence="6" id="KW-1133">Transmembrane helix</keyword>
<dbReference type="Proteomes" id="UP000325785">
    <property type="component" value="Chromosome"/>
</dbReference>
<dbReference type="EMBL" id="LAXI01000018">
    <property type="protein sequence ID" value="KRS15841.1"/>
    <property type="molecule type" value="Genomic_DNA"/>
</dbReference>
<dbReference type="GO" id="GO:0015036">
    <property type="term" value="F:disulfide oxidoreductase activity"/>
    <property type="evidence" value="ECO:0007669"/>
    <property type="project" value="InterPro"/>
</dbReference>
<keyword evidence="3" id="KW-0201">Cytochrome c-type biogenesis</keyword>
<reference evidence="8 10" key="1">
    <citation type="submission" date="2015-04" db="EMBL/GenBank/DDBJ databases">
        <title>The draft genome sequence of Roseovarius indicus B108T.</title>
        <authorList>
            <person name="Li G."/>
            <person name="Lai Q."/>
            <person name="Shao Z."/>
            <person name="Yan P."/>
        </authorList>
    </citation>
    <scope>NUCLEOTIDE SEQUENCE [LARGE SCALE GENOMIC DNA]</scope>
    <source>
        <strain evidence="8 10">B108</strain>
    </source>
</reference>
<dbReference type="PROSITE" id="PS00194">
    <property type="entry name" value="THIOREDOXIN_1"/>
    <property type="match status" value="1"/>
</dbReference>
<evidence type="ECO:0000256" key="2">
    <source>
        <dbReference type="ARBA" id="ARBA00007758"/>
    </source>
</evidence>
<sequence>MAKVSPLMIAPPVIFAALAALFYFGMQRENPDDLPSTFIGREAPPVPEADLEGREDFDDATLRAGEVTVVNFWASWCPPCRAEHPTLHKLAEEGIQLYGVNFKDEAAQANKYLDNEGNPFLGIAFDPKGRTAIDWGVTAPPETFIIGPDGKVLYKFIGPLVGSDYEQRFRPELEKALEAPR</sequence>
<evidence type="ECO:0000256" key="4">
    <source>
        <dbReference type="ARBA" id="ARBA00023157"/>
    </source>
</evidence>